<evidence type="ECO:0000256" key="8">
    <source>
        <dbReference type="ARBA" id="ARBA00022960"/>
    </source>
</evidence>
<name>A0A6N9UXV1_9ACTN</name>
<dbReference type="PANTHER" id="PTHR21581">
    <property type="entry name" value="D-ALANYL-D-ALANINE CARBOXYPEPTIDASE"/>
    <property type="match status" value="1"/>
</dbReference>
<evidence type="ECO:0000256" key="1">
    <source>
        <dbReference type="ARBA" id="ARBA00004752"/>
    </source>
</evidence>
<dbReference type="EMBL" id="JAAGMB010000962">
    <property type="protein sequence ID" value="NEB22595.1"/>
    <property type="molecule type" value="Genomic_DNA"/>
</dbReference>
<dbReference type="InterPro" id="IPR012907">
    <property type="entry name" value="Peptidase_S11_C"/>
</dbReference>
<dbReference type="PANTHER" id="PTHR21581:SF33">
    <property type="entry name" value="D-ALANYL-D-ALANINE CARBOXYPEPTIDASE DACB"/>
    <property type="match status" value="1"/>
</dbReference>
<feature type="region of interest" description="Disordered" evidence="15">
    <location>
        <begin position="1"/>
        <end position="132"/>
    </location>
</feature>
<evidence type="ECO:0000256" key="12">
    <source>
        <dbReference type="PIRSR" id="PIRSR618044-1"/>
    </source>
</evidence>
<feature type="active site" evidence="12">
    <location>
        <position position="279"/>
    </location>
</feature>
<evidence type="ECO:0000313" key="18">
    <source>
        <dbReference type="EMBL" id="NEB22595.1"/>
    </source>
</evidence>
<keyword evidence="7" id="KW-0378">Hydrolase</keyword>
<dbReference type="Pfam" id="PF07943">
    <property type="entry name" value="PBP5_C"/>
    <property type="match status" value="1"/>
</dbReference>
<evidence type="ECO:0000256" key="15">
    <source>
        <dbReference type="SAM" id="MobiDB-lite"/>
    </source>
</evidence>
<comment type="caution">
    <text evidence="18">The sequence shown here is derived from an EMBL/GenBank/DDBJ whole genome shotgun (WGS) entry which is preliminary data.</text>
</comment>
<evidence type="ECO:0000256" key="6">
    <source>
        <dbReference type="ARBA" id="ARBA00022729"/>
    </source>
</evidence>
<evidence type="ECO:0000256" key="13">
    <source>
        <dbReference type="PIRSR" id="PIRSR618044-2"/>
    </source>
</evidence>
<dbReference type="GO" id="GO:0008360">
    <property type="term" value="P:regulation of cell shape"/>
    <property type="evidence" value="ECO:0007669"/>
    <property type="project" value="UniProtKB-KW"/>
</dbReference>
<evidence type="ECO:0000256" key="5">
    <source>
        <dbReference type="ARBA" id="ARBA00022670"/>
    </source>
</evidence>
<gene>
    <name evidence="18" type="ORF">G3I46_39885</name>
</gene>
<evidence type="ECO:0000256" key="2">
    <source>
        <dbReference type="ARBA" id="ARBA00007164"/>
    </source>
</evidence>
<feature type="active site" description="Acyl-ester intermediate" evidence="12">
    <location>
        <position position="215"/>
    </location>
</feature>
<evidence type="ECO:0000313" key="19">
    <source>
        <dbReference type="Proteomes" id="UP000469545"/>
    </source>
</evidence>
<feature type="compositionally biased region" description="Low complexity" evidence="15">
    <location>
        <begin position="19"/>
        <end position="38"/>
    </location>
</feature>
<evidence type="ECO:0000259" key="16">
    <source>
        <dbReference type="Pfam" id="PF00768"/>
    </source>
</evidence>
<keyword evidence="19" id="KW-1185">Reference proteome</keyword>
<comment type="pathway">
    <text evidence="1">Cell wall biogenesis; peptidoglycan biosynthesis.</text>
</comment>
<keyword evidence="6" id="KW-0732">Signal</keyword>
<dbReference type="InterPro" id="IPR001967">
    <property type="entry name" value="Peptidase_S11_N"/>
</dbReference>
<dbReference type="InterPro" id="IPR012338">
    <property type="entry name" value="Beta-lactam/transpept-like"/>
</dbReference>
<keyword evidence="5" id="KW-0645">Protease</keyword>
<dbReference type="UniPathway" id="UPA00219"/>
<dbReference type="Gene3D" id="3.40.710.10">
    <property type="entry name" value="DD-peptidase/beta-lactamase superfamily"/>
    <property type="match status" value="1"/>
</dbReference>
<dbReference type="AlphaFoldDB" id="A0A6N9UXV1"/>
<evidence type="ECO:0000256" key="7">
    <source>
        <dbReference type="ARBA" id="ARBA00022801"/>
    </source>
</evidence>
<feature type="domain" description="Peptidase S11 D-alanyl-D-alanine carboxypeptidase A N-terminal" evidence="16">
    <location>
        <begin position="208"/>
        <end position="397"/>
    </location>
</feature>
<evidence type="ECO:0000256" key="4">
    <source>
        <dbReference type="ARBA" id="ARBA00022645"/>
    </source>
</evidence>
<dbReference type="GO" id="GO:0009252">
    <property type="term" value="P:peptidoglycan biosynthetic process"/>
    <property type="evidence" value="ECO:0007669"/>
    <property type="project" value="UniProtKB-UniPathway"/>
</dbReference>
<evidence type="ECO:0000259" key="17">
    <source>
        <dbReference type="Pfam" id="PF07943"/>
    </source>
</evidence>
<dbReference type="Proteomes" id="UP000469545">
    <property type="component" value="Unassembled WGS sequence"/>
</dbReference>
<dbReference type="SUPFAM" id="SSF56601">
    <property type="entry name" value="beta-lactamase/transpeptidase-like"/>
    <property type="match status" value="1"/>
</dbReference>
<dbReference type="FunFam" id="3.40.710.10:FF:000118">
    <property type="entry name" value="D-alanyl-D-alanine carboxypeptidase"/>
    <property type="match status" value="1"/>
</dbReference>
<organism evidence="18 19">
    <name type="scientific">Streptomyces coelicoflavus</name>
    <dbReference type="NCBI Taxonomy" id="285562"/>
    <lineage>
        <taxon>Bacteria</taxon>
        <taxon>Bacillati</taxon>
        <taxon>Actinomycetota</taxon>
        <taxon>Actinomycetes</taxon>
        <taxon>Kitasatosporales</taxon>
        <taxon>Streptomycetaceae</taxon>
        <taxon>Streptomyces</taxon>
    </lineage>
</organism>
<feature type="active site" description="Proton acceptor" evidence="12">
    <location>
        <position position="218"/>
    </location>
</feature>
<evidence type="ECO:0000256" key="10">
    <source>
        <dbReference type="ARBA" id="ARBA00023316"/>
    </source>
</evidence>
<evidence type="ECO:0000256" key="3">
    <source>
        <dbReference type="ARBA" id="ARBA00012448"/>
    </source>
</evidence>
<feature type="compositionally biased region" description="Basic and acidic residues" evidence="15">
    <location>
        <begin position="1"/>
        <end position="11"/>
    </location>
</feature>
<keyword evidence="8" id="KW-0133">Cell shape</keyword>
<feature type="binding site" evidence="13">
    <location>
        <position position="379"/>
    </location>
    <ligand>
        <name>substrate</name>
    </ligand>
</feature>
<feature type="domain" description="Peptidase S11 D-Ala-D-Ala carboxypeptidase A C-terminal" evidence="17">
    <location>
        <begin position="440"/>
        <end position="519"/>
    </location>
</feature>
<evidence type="ECO:0000256" key="14">
    <source>
        <dbReference type="RuleBase" id="RU004016"/>
    </source>
</evidence>
<reference evidence="18 19" key="1">
    <citation type="submission" date="2020-01" db="EMBL/GenBank/DDBJ databases">
        <title>Insect and environment-associated Actinomycetes.</title>
        <authorList>
            <person name="Currrie C."/>
            <person name="Chevrette M."/>
            <person name="Carlson C."/>
            <person name="Stubbendieck R."/>
            <person name="Wendt-Pienkowski E."/>
        </authorList>
    </citation>
    <scope>NUCLEOTIDE SEQUENCE [LARGE SCALE GENOMIC DNA]</scope>
    <source>
        <strain evidence="18 19">SID14172</strain>
    </source>
</reference>
<dbReference type="Pfam" id="PF00768">
    <property type="entry name" value="Peptidase_S11"/>
    <property type="match status" value="1"/>
</dbReference>
<dbReference type="PRINTS" id="PR00725">
    <property type="entry name" value="DADACBPTASE1"/>
</dbReference>
<dbReference type="GO" id="GO:0006508">
    <property type="term" value="P:proteolysis"/>
    <property type="evidence" value="ECO:0007669"/>
    <property type="project" value="UniProtKB-KW"/>
</dbReference>
<comment type="similarity">
    <text evidence="2 14">Belongs to the peptidase S11 family.</text>
</comment>
<dbReference type="InterPro" id="IPR018044">
    <property type="entry name" value="Peptidase_S11"/>
</dbReference>
<evidence type="ECO:0000256" key="9">
    <source>
        <dbReference type="ARBA" id="ARBA00022984"/>
    </source>
</evidence>
<keyword evidence="10" id="KW-0961">Cell wall biogenesis/degradation</keyword>
<comment type="catalytic activity">
    <reaction evidence="11">
        <text>Preferential cleavage: (Ac)2-L-Lys-D-Ala-|-D-Ala. Also transpeptidation of peptidyl-alanyl moieties that are N-acyl substituents of D-alanine.</text>
        <dbReference type="EC" id="3.4.16.4"/>
    </reaction>
</comment>
<protein>
    <recommendedName>
        <fullName evidence="3">serine-type D-Ala-D-Ala carboxypeptidase</fullName>
        <ecNumber evidence="3">3.4.16.4</ecNumber>
    </recommendedName>
</protein>
<accession>A0A6N9UXV1</accession>
<proteinExistence type="inferred from homology"/>
<keyword evidence="9" id="KW-0573">Peptidoglycan synthesis</keyword>
<evidence type="ECO:0000256" key="11">
    <source>
        <dbReference type="ARBA" id="ARBA00034000"/>
    </source>
</evidence>
<keyword evidence="4 18" id="KW-0121">Carboxypeptidase</keyword>
<dbReference type="EC" id="3.4.16.4" evidence="3"/>
<dbReference type="GO" id="GO:0071555">
    <property type="term" value="P:cell wall organization"/>
    <property type="evidence" value="ECO:0007669"/>
    <property type="project" value="UniProtKB-KW"/>
</dbReference>
<dbReference type="GO" id="GO:0009002">
    <property type="term" value="F:serine-type D-Ala-D-Ala carboxypeptidase activity"/>
    <property type="evidence" value="ECO:0007669"/>
    <property type="project" value="UniProtKB-EC"/>
</dbReference>
<sequence length="535" mass="55559">MFKAPKLDKPAVDQPTTMLKLGDAASAAGKAGQQGDAPARSEGDAERTSKFVALRNPDDPANRKPPQAAQATEAPKAPSSGPKPPQAPRTGVTAARPHVGPDRTTQQPLPPKPPLDLLAELTNTPPPPETPLRTTVRRVKIWTPLVALLVIILGVVQSMRPLPAPTLDLTAQDSFTFDGGKPQIPWPESGQAALDVQGIGSFGSSGDQKPVPIASVAKVMTAYVILRDHPLKSGAEGPKIKIDQAAEDQSDAGDESTVNVYAGDSISQREALKAVLIASANNVARLLARWDAGSEKAFVEKMNTAAKDLGMTNTTYTDPSGLNNTTVSTAVDQVKLAKAAMKSPAFREVAAMMSYNDYKGVNHGNWNHLVGHNGVVGIKTGTTTSALGNLVFAAKKEVGGETRTIVGAVVRQPDVGGGILDAALDASDELIRAAQDTLQSSTILKKGSVVGYVDDGLGGRTPVVATKDVKAVGWGGLTVKLTFDADELPHAAKAGTKVGTLTVGDGGTSGAVKVPVALRDDLVEPGLSDKLTRLG</sequence>
<feature type="compositionally biased region" description="Basic and acidic residues" evidence="15">
    <location>
        <begin position="39"/>
        <end position="49"/>
    </location>
</feature>